<feature type="compositionally biased region" description="Basic and acidic residues" evidence="1">
    <location>
        <begin position="70"/>
        <end position="88"/>
    </location>
</feature>
<dbReference type="EMBL" id="JAWPEI010000003">
    <property type="protein sequence ID" value="KAK4731384.1"/>
    <property type="molecule type" value="Genomic_DNA"/>
</dbReference>
<evidence type="ECO:0000313" key="2">
    <source>
        <dbReference type="EMBL" id="KAK4731384.1"/>
    </source>
</evidence>
<feature type="compositionally biased region" description="Acidic residues" evidence="1">
    <location>
        <begin position="138"/>
        <end position="149"/>
    </location>
</feature>
<feature type="region of interest" description="Disordered" evidence="1">
    <location>
        <begin position="62"/>
        <end position="90"/>
    </location>
</feature>
<comment type="caution">
    <text evidence="2">The sequence shown here is derived from an EMBL/GenBank/DDBJ whole genome shotgun (WGS) entry which is preliminary data.</text>
</comment>
<proteinExistence type="predicted"/>
<dbReference type="Proteomes" id="UP001311915">
    <property type="component" value="Unassembled WGS sequence"/>
</dbReference>
<feature type="region of interest" description="Disordered" evidence="1">
    <location>
        <begin position="126"/>
        <end position="149"/>
    </location>
</feature>
<evidence type="ECO:0000313" key="3">
    <source>
        <dbReference type="Proteomes" id="UP001311915"/>
    </source>
</evidence>
<accession>A0AAV9M2A2</accession>
<protein>
    <submittedName>
        <fullName evidence="2">Uncharacterized protein</fullName>
    </submittedName>
</protein>
<keyword evidence="3" id="KW-1185">Reference proteome</keyword>
<sequence>MLKEGILSVKIKEEDICLQIKEWETTLIGCIIGDNPYELQMVEYVKKTQKNDANISDEATETPMVAQPSNEHDLGQRSGRQHVEENIRTEGIVTTIETDLGQRSGKQHVADSTYSKNILAAIGIDPGQWSGKKHAEECSDSTLEDQLEN</sequence>
<evidence type="ECO:0000256" key="1">
    <source>
        <dbReference type="SAM" id="MobiDB-lite"/>
    </source>
</evidence>
<dbReference type="AlphaFoldDB" id="A0AAV9M2A2"/>
<organism evidence="2 3">
    <name type="scientific">Solanum pinnatisectum</name>
    <name type="common">tansyleaf nightshade</name>
    <dbReference type="NCBI Taxonomy" id="50273"/>
    <lineage>
        <taxon>Eukaryota</taxon>
        <taxon>Viridiplantae</taxon>
        <taxon>Streptophyta</taxon>
        <taxon>Embryophyta</taxon>
        <taxon>Tracheophyta</taxon>
        <taxon>Spermatophyta</taxon>
        <taxon>Magnoliopsida</taxon>
        <taxon>eudicotyledons</taxon>
        <taxon>Gunneridae</taxon>
        <taxon>Pentapetalae</taxon>
        <taxon>asterids</taxon>
        <taxon>lamiids</taxon>
        <taxon>Solanales</taxon>
        <taxon>Solanaceae</taxon>
        <taxon>Solanoideae</taxon>
        <taxon>Solaneae</taxon>
        <taxon>Solanum</taxon>
    </lineage>
</organism>
<name>A0AAV9M2A2_9SOLN</name>
<reference evidence="2 3" key="1">
    <citation type="submission" date="2023-10" db="EMBL/GenBank/DDBJ databases">
        <title>Genome-Wide Identification Analysis in wild type Solanum Pinnatisectum Reveals Some Genes Defensing Phytophthora Infestans.</title>
        <authorList>
            <person name="Sun C."/>
        </authorList>
    </citation>
    <scope>NUCLEOTIDE SEQUENCE [LARGE SCALE GENOMIC DNA]</scope>
    <source>
        <strain evidence="2">LQN</strain>
        <tissue evidence="2">Leaf</tissue>
    </source>
</reference>
<gene>
    <name evidence="2" type="ORF">R3W88_024372</name>
</gene>